<dbReference type="KEGG" id="bhz:ACR54_03418"/>
<protein>
    <submittedName>
        <fullName evidence="1">Uncharacterized protein</fullName>
    </submittedName>
</protein>
<gene>
    <name evidence="1" type="ORF">CS347_14190</name>
</gene>
<dbReference type="AlphaFoldDB" id="A0AAN1RYL4"/>
<reference evidence="2" key="1">
    <citation type="submission" date="2017-10" db="EMBL/GenBank/DDBJ databases">
        <title>Whole genome sequencing of various Bordetella species.</title>
        <authorList>
            <person name="Weigand M.R."/>
            <person name="Loparev V."/>
            <person name="Peng Y."/>
            <person name="Bowden K.E."/>
            <person name="Tondella M.L."/>
            <person name="Williams M.M."/>
        </authorList>
    </citation>
    <scope>NUCLEOTIDE SEQUENCE [LARGE SCALE GENOMIC DNA]</scope>
    <source>
        <strain evidence="2">H720</strain>
    </source>
</reference>
<proteinExistence type="predicted"/>
<evidence type="ECO:0000313" key="2">
    <source>
        <dbReference type="Proteomes" id="UP000282741"/>
    </source>
</evidence>
<dbReference type="RefSeq" id="WP_029578816.1">
    <property type="nucleotide sequence ID" value="NZ_CP012076.1"/>
</dbReference>
<dbReference type="Proteomes" id="UP000282741">
    <property type="component" value="Chromosome"/>
</dbReference>
<dbReference type="EMBL" id="CP024172">
    <property type="protein sequence ID" value="AZW17828.1"/>
    <property type="molecule type" value="Genomic_DNA"/>
</dbReference>
<accession>A0AAN1RYL4</accession>
<sequence>MSYDTENVNYAIAKLAEKIPEQSDAMRLLEQVKRHLLVGEAPPAARQTPSGTNSDTALLDWLRDNRGNLHCSQADGDGAAGWTVQLAAEQSGVRHVFRDPREAIRAAMARQARSG</sequence>
<organism evidence="1 2">
    <name type="scientific">Bordetella hinzii</name>
    <dbReference type="NCBI Taxonomy" id="103855"/>
    <lineage>
        <taxon>Bacteria</taxon>
        <taxon>Pseudomonadati</taxon>
        <taxon>Pseudomonadota</taxon>
        <taxon>Betaproteobacteria</taxon>
        <taxon>Burkholderiales</taxon>
        <taxon>Alcaligenaceae</taxon>
        <taxon>Bordetella</taxon>
    </lineage>
</organism>
<evidence type="ECO:0000313" key="1">
    <source>
        <dbReference type="EMBL" id="AZW17828.1"/>
    </source>
</evidence>
<name>A0AAN1RYL4_9BORD</name>